<dbReference type="InterPro" id="IPR019734">
    <property type="entry name" value="TPR_rpt"/>
</dbReference>
<evidence type="ECO:0000256" key="4">
    <source>
        <dbReference type="ARBA" id="ARBA00022475"/>
    </source>
</evidence>
<evidence type="ECO:0000259" key="12">
    <source>
        <dbReference type="Pfam" id="PF07219"/>
    </source>
</evidence>
<evidence type="ECO:0000256" key="9">
    <source>
        <dbReference type="ARBA" id="ARBA00023244"/>
    </source>
</evidence>
<sequence>MRLILVIIGVLLVGILATLAALKDPGYVLIARAPWSAEMSLPVFLLLALAGSAAVFVVVYLLVRLVRIPHDVARWRMNRSRRQSREALYQGLIKLAEGNWAEAEAQLLASMRGAEKPLISFLGAACVNQGQGNLEKRDEYLAAAQRSSSQHDLAVGMTQASLQYIAHQSERALATLTELRQIAPKHKQVLKLLAQLYLELRDWTNLANLIAPLRQQNVMTARDIDALETRAHRELLTLSLPIGSIEPLQKAWNSVPKSLRREPAFVAIYARHLIQQNEMDAAESLLRPAIEAEWDDTLAELYGLARSDRPSEQLETAESWLALYPENSKLLLTLGRLAMNSGEDQKACGYLEKCVSLRGPIDAYRELGTVLERIGEKDRALACFRRGTELYAEETRLLPPARPGVSFMPRKRAIH</sequence>
<proteinExistence type="predicted"/>
<dbReference type="Pfam" id="PF07219">
    <property type="entry name" value="HemY_N"/>
    <property type="match status" value="1"/>
</dbReference>
<dbReference type="GO" id="GO:0005886">
    <property type="term" value="C:plasma membrane"/>
    <property type="evidence" value="ECO:0007669"/>
    <property type="project" value="UniProtKB-SubCell"/>
</dbReference>
<comment type="caution">
    <text evidence="13">The sequence shown here is derived from an EMBL/GenBank/DDBJ whole genome shotgun (WGS) entry which is preliminary data.</text>
</comment>
<evidence type="ECO:0000256" key="10">
    <source>
        <dbReference type="PROSITE-ProRule" id="PRU00339"/>
    </source>
</evidence>
<feature type="repeat" description="TPR" evidence="10">
    <location>
        <begin position="361"/>
        <end position="394"/>
    </location>
</feature>
<dbReference type="InterPro" id="IPR010817">
    <property type="entry name" value="HemY_N"/>
</dbReference>
<accession>A0A1F6VKB3</accession>
<evidence type="ECO:0000256" key="1">
    <source>
        <dbReference type="ARBA" id="ARBA00002962"/>
    </source>
</evidence>
<dbReference type="PROSITE" id="PS50005">
    <property type="entry name" value="TPR"/>
    <property type="match status" value="1"/>
</dbReference>
<dbReference type="InterPro" id="IPR011990">
    <property type="entry name" value="TPR-like_helical_dom_sf"/>
</dbReference>
<protein>
    <recommendedName>
        <fullName evidence="12">HemY N-terminal domain-containing protein</fullName>
    </recommendedName>
</protein>
<keyword evidence="5" id="KW-0997">Cell inner membrane</keyword>
<evidence type="ECO:0000313" key="14">
    <source>
        <dbReference type="Proteomes" id="UP000179076"/>
    </source>
</evidence>
<dbReference type="InterPro" id="IPR005254">
    <property type="entry name" value="Heme_biosyn_assoc_TPR_pro"/>
</dbReference>
<dbReference type="GO" id="GO:0006779">
    <property type="term" value="P:porphyrin-containing compound biosynthetic process"/>
    <property type="evidence" value="ECO:0007669"/>
    <property type="project" value="UniProtKB-KW"/>
</dbReference>
<gene>
    <name evidence="13" type="ORF">A2W18_12615</name>
</gene>
<keyword evidence="7 11" id="KW-1133">Transmembrane helix</keyword>
<dbReference type="EMBL" id="MFSP01000007">
    <property type="protein sequence ID" value="OGI70097.1"/>
    <property type="molecule type" value="Genomic_DNA"/>
</dbReference>
<dbReference type="UniPathway" id="UPA00252"/>
<organism evidence="13 14">
    <name type="scientific">Candidatus Muproteobacteria bacterium RBG_16_60_9</name>
    <dbReference type="NCBI Taxonomy" id="1817755"/>
    <lineage>
        <taxon>Bacteria</taxon>
        <taxon>Pseudomonadati</taxon>
        <taxon>Pseudomonadota</taxon>
        <taxon>Candidatus Muproteobacteria</taxon>
    </lineage>
</organism>
<reference evidence="13 14" key="1">
    <citation type="journal article" date="2016" name="Nat. Commun.">
        <title>Thousands of microbial genomes shed light on interconnected biogeochemical processes in an aquifer system.</title>
        <authorList>
            <person name="Anantharaman K."/>
            <person name="Brown C.T."/>
            <person name="Hug L.A."/>
            <person name="Sharon I."/>
            <person name="Castelle C.J."/>
            <person name="Probst A.J."/>
            <person name="Thomas B.C."/>
            <person name="Singh A."/>
            <person name="Wilkins M.J."/>
            <person name="Karaoz U."/>
            <person name="Brodie E.L."/>
            <person name="Williams K.H."/>
            <person name="Hubbard S.S."/>
            <person name="Banfield J.F."/>
        </authorList>
    </citation>
    <scope>NUCLEOTIDE SEQUENCE [LARGE SCALE GENOMIC DNA]</scope>
</reference>
<comment type="pathway">
    <text evidence="3">Porphyrin-containing compound metabolism; protoheme biosynthesis.</text>
</comment>
<comment type="function">
    <text evidence="1">Involved in a late step of protoheme IX synthesis.</text>
</comment>
<evidence type="ECO:0000256" key="7">
    <source>
        <dbReference type="ARBA" id="ARBA00022989"/>
    </source>
</evidence>
<keyword evidence="9" id="KW-0627">Porphyrin biosynthesis</keyword>
<dbReference type="GO" id="GO:0042168">
    <property type="term" value="P:heme metabolic process"/>
    <property type="evidence" value="ECO:0007669"/>
    <property type="project" value="InterPro"/>
</dbReference>
<evidence type="ECO:0000256" key="8">
    <source>
        <dbReference type="ARBA" id="ARBA00023136"/>
    </source>
</evidence>
<evidence type="ECO:0000256" key="11">
    <source>
        <dbReference type="SAM" id="Phobius"/>
    </source>
</evidence>
<dbReference type="SUPFAM" id="SSF48452">
    <property type="entry name" value="TPR-like"/>
    <property type="match status" value="1"/>
</dbReference>
<evidence type="ECO:0000256" key="6">
    <source>
        <dbReference type="ARBA" id="ARBA00022692"/>
    </source>
</evidence>
<dbReference type="Gene3D" id="1.25.40.10">
    <property type="entry name" value="Tetratricopeptide repeat domain"/>
    <property type="match status" value="2"/>
</dbReference>
<evidence type="ECO:0000256" key="3">
    <source>
        <dbReference type="ARBA" id="ARBA00004744"/>
    </source>
</evidence>
<dbReference type="AlphaFoldDB" id="A0A1F6VKB3"/>
<keyword evidence="10" id="KW-0802">TPR repeat</keyword>
<evidence type="ECO:0000256" key="5">
    <source>
        <dbReference type="ARBA" id="ARBA00022519"/>
    </source>
</evidence>
<feature type="transmembrane region" description="Helical" evidence="11">
    <location>
        <begin position="44"/>
        <end position="66"/>
    </location>
</feature>
<dbReference type="Proteomes" id="UP000179076">
    <property type="component" value="Unassembled WGS sequence"/>
</dbReference>
<evidence type="ECO:0000256" key="2">
    <source>
        <dbReference type="ARBA" id="ARBA00004429"/>
    </source>
</evidence>
<name>A0A1F6VKB3_9PROT</name>
<keyword evidence="8 11" id="KW-0472">Membrane</keyword>
<keyword evidence="6 11" id="KW-0812">Transmembrane</keyword>
<feature type="domain" description="HemY N-terminal" evidence="12">
    <location>
        <begin position="26"/>
        <end position="132"/>
    </location>
</feature>
<keyword evidence="4" id="KW-1003">Cell membrane</keyword>
<dbReference type="NCBIfam" id="TIGR00540">
    <property type="entry name" value="TPR_hemY_coli"/>
    <property type="match status" value="1"/>
</dbReference>
<comment type="subcellular location">
    <subcellularLocation>
        <location evidence="2">Cell inner membrane</location>
        <topology evidence="2">Multi-pass membrane protein</topology>
    </subcellularLocation>
</comment>
<evidence type="ECO:0000313" key="13">
    <source>
        <dbReference type="EMBL" id="OGI70097.1"/>
    </source>
</evidence>